<dbReference type="Pfam" id="PF01963">
    <property type="entry name" value="TraB_PrgY_gumN"/>
    <property type="match status" value="1"/>
</dbReference>
<dbReference type="CDD" id="cd14726">
    <property type="entry name" value="TraB_PrgY-like"/>
    <property type="match status" value="1"/>
</dbReference>
<feature type="region of interest" description="Disordered" evidence="1">
    <location>
        <begin position="60"/>
        <end position="96"/>
    </location>
</feature>
<reference evidence="2" key="1">
    <citation type="journal article" date="2014" name="Insect Biochem. Mol. Biol.">
        <title>An insight into the sialome of the frog biting fly, Corethrella appendiculata.</title>
        <authorList>
            <person name="Ribeiro J.M.C."/>
            <person name="Chagas A.C."/>
            <person name="Pham V.M."/>
            <person name="Lounibos L.P."/>
            <person name="Calvo E."/>
        </authorList>
    </citation>
    <scope>NUCLEOTIDE SEQUENCE</scope>
    <source>
        <tissue evidence="2">Salivary glands</tissue>
    </source>
</reference>
<evidence type="ECO:0008006" key="3">
    <source>
        <dbReference type="Google" id="ProtNLM"/>
    </source>
</evidence>
<dbReference type="PANTHER" id="PTHR21530:SF7">
    <property type="entry name" value="TRAB DOMAIN-CONTAINING PROTEIN"/>
    <property type="match status" value="1"/>
</dbReference>
<evidence type="ECO:0000256" key="1">
    <source>
        <dbReference type="SAM" id="MobiDB-lite"/>
    </source>
</evidence>
<feature type="non-terminal residue" evidence="2">
    <location>
        <position position="1"/>
    </location>
</feature>
<evidence type="ECO:0000313" key="2">
    <source>
        <dbReference type="EMBL" id="JAB56249.1"/>
    </source>
</evidence>
<accession>U5EV10</accession>
<protein>
    <recommendedName>
        <fullName evidence="3">TraB domain-containing protein</fullName>
    </recommendedName>
</protein>
<feature type="compositionally biased region" description="Low complexity" evidence="1">
    <location>
        <begin position="74"/>
        <end position="84"/>
    </location>
</feature>
<dbReference type="AlphaFoldDB" id="U5EV10"/>
<dbReference type="PANTHER" id="PTHR21530">
    <property type="entry name" value="PHEROMONE SHUTDOWN PROTEIN"/>
    <property type="match status" value="1"/>
</dbReference>
<sequence>TDSVYNSAFENTLNTTFVDTMNNSSSFNENQIFNLDTPKSSKSSSSIHNKTKDLLAAEKLSPTNQNNSKSDDQSTSLSTLSVSTETEEIDDCDPSTMPLVSVNNESMNTDESSVSEVAAQNYFETHDGIKIYNSLEEFDENLPGTVKLLIAPNGSRVYIVGTAHFSKKSQDDVSLVMRNVCPDIVVLELCPQRVDILKYDEATLLEEAKDLNFTKIRSIINSNGVVNGLFFILLLRMSVNMIKKLGMTPGGEFRRALIEAQNLPNCIIRLGDRSINVTLHRALSSLSFWETVRIIPKFLFGDDELTTFEEIEKCKDKDLLEQMMMELVAEFPNLGKVFVDERDLLLCHALQECAQSKLIDGVLRPVHVVGVVGIGHSNGICEHWGKVDSSKIPEILKIPPPSLTARIFKFTFKYGMLGLGVYGLIKVVKPGIQKLL</sequence>
<dbReference type="EMBL" id="GANO01003622">
    <property type="protein sequence ID" value="JAB56249.1"/>
    <property type="molecule type" value="mRNA"/>
</dbReference>
<dbReference type="InterPro" id="IPR002816">
    <property type="entry name" value="TraB/PrgY/GumN_fam"/>
</dbReference>
<dbReference type="InterPro" id="IPR046345">
    <property type="entry name" value="TraB_PrgY-like"/>
</dbReference>
<name>U5EV10_9DIPT</name>
<organism evidence="2">
    <name type="scientific">Corethrella appendiculata</name>
    <dbReference type="NCBI Taxonomy" id="1370023"/>
    <lineage>
        <taxon>Eukaryota</taxon>
        <taxon>Metazoa</taxon>
        <taxon>Ecdysozoa</taxon>
        <taxon>Arthropoda</taxon>
        <taxon>Hexapoda</taxon>
        <taxon>Insecta</taxon>
        <taxon>Pterygota</taxon>
        <taxon>Neoptera</taxon>
        <taxon>Endopterygota</taxon>
        <taxon>Diptera</taxon>
        <taxon>Nematocera</taxon>
        <taxon>Culicoidea</taxon>
        <taxon>Chaoboridae</taxon>
        <taxon>Corethrella</taxon>
    </lineage>
</organism>
<proteinExistence type="evidence at transcript level"/>